<evidence type="ECO:0000256" key="1">
    <source>
        <dbReference type="ARBA" id="ARBA00022737"/>
    </source>
</evidence>
<dbReference type="InterPro" id="IPR003961">
    <property type="entry name" value="FN3_dom"/>
</dbReference>
<dbReference type="RefSeq" id="XP_006825809.1">
    <property type="nucleotide sequence ID" value="XM_006825746.1"/>
</dbReference>
<dbReference type="SUPFAM" id="SSF49265">
    <property type="entry name" value="Fibronectin type III"/>
    <property type="match status" value="1"/>
</dbReference>
<proteinExistence type="predicted"/>
<dbReference type="CDD" id="cd00063">
    <property type="entry name" value="FN3"/>
    <property type="match status" value="2"/>
</dbReference>
<feature type="signal peptide" evidence="2">
    <location>
        <begin position="1"/>
        <end position="21"/>
    </location>
</feature>
<gene>
    <name evidence="5" type="primary">LOC102803146</name>
</gene>
<sequence>MDKIHQIVLGLLLYNIIGATAQSPTTLQITDFTATSITVIWDPIVADNYEIVFYESKSGEMHVIDNIDQGATTYFISNLNPGTMYQSMTIHAMYAGVPGPQSNVVDQLTLAPAPYVQVEDVGETTITISWNALPVAEKFFINYEEYNTGISHSLTVPGTASTYELIGLKPSTLYVGISVQAKYLMCQVILAMKFNKQQKGEQLHQVIHI</sequence>
<dbReference type="PANTHER" id="PTHR46708">
    <property type="entry name" value="TENASCIN"/>
    <property type="match status" value="1"/>
</dbReference>
<dbReference type="Proteomes" id="UP000694865">
    <property type="component" value="Unplaced"/>
</dbReference>
<feature type="domain" description="Fibronectin type-III" evidence="3">
    <location>
        <begin position="23"/>
        <end position="113"/>
    </location>
</feature>
<dbReference type="InterPro" id="IPR036116">
    <property type="entry name" value="FN3_sf"/>
</dbReference>
<evidence type="ECO:0000313" key="4">
    <source>
        <dbReference type="Proteomes" id="UP000694865"/>
    </source>
</evidence>
<feature type="chain" id="PRO_5045549485" evidence="2">
    <location>
        <begin position="22"/>
        <end position="209"/>
    </location>
</feature>
<dbReference type="GeneID" id="102803146"/>
<dbReference type="PANTHER" id="PTHR46708:SF2">
    <property type="entry name" value="FIBRONECTIN TYPE-III DOMAIN-CONTAINING PROTEIN"/>
    <property type="match status" value="1"/>
</dbReference>
<dbReference type="InterPro" id="IPR050991">
    <property type="entry name" value="ECM_Regulatory_Proteins"/>
</dbReference>
<evidence type="ECO:0000259" key="3">
    <source>
        <dbReference type="PROSITE" id="PS50853"/>
    </source>
</evidence>
<name>A0ABM0N0L8_SACKO</name>
<dbReference type="InterPro" id="IPR013783">
    <property type="entry name" value="Ig-like_fold"/>
</dbReference>
<keyword evidence="1" id="KW-0677">Repeat</keyword>
<dbReference type="SMART" id="SM00060">
    <property type="entry name" value="FN3"/>
    <property type="match status" value="2"/>
</dbReference>
<evidence type="ECO:0000313" key="5">
    <source>
        <dbReference type="RefSeq" id="XP_006825809.1"/>
    </source>
</evidence>
<organism evidence="4 5">
    <name type="scientific">Saccoglossus kowalevskii</name>
    <name type="common">Acorn worm</name>
    <dbReference type="NCBI Taxonomy" id="10224"/>
    <lineage>
        <taxon>Eukaryota</taxon>
        <taxon>Metazoa</taxon>
        <taxon>Hemichordata</taxon>
        <taxon>Enteropneusta</taxon>
        <taxon>Harrimaniidae</taxon>
        <taxon>Saccoglossus</taxon>
    </lineage>
</organism>
<keyword evidence="4" id="KW-1185">Reference proteome</keyword>
<dbReference type="Gene3D" id="2.60.40.10">
    <property type="entry name" value="Immunoglobulins"/>
    <property type="match status" value="2"/>
</dbReference>
<accession>A0ABM0N0L8</accession>
<reference evidence="5" key="1">
    <citation type="submission" date="2025-08" db="UniProtKB">
        <authorList>
            <consortium name="RefSeq"/>
        </authorList>
    </citation>
    <scope>IDENTIFICATION</scope>
    <source>
        <tissue evidence="5">Testes</tissue>
    </source>
</reference>
<protein>
    <submittedName>
        <fullName evidence="5">Fibronectin-like isoform X1</fullName>
    </submittedName>
</protein>
<evidence type="ECO:0000256" key="2">
    <source>
        <dbReference type="SAM" id="SignalP"/>
    </source>
</evidence>
<dbReference type="Pfam" id="PF00041">
    <property type="entry name" value="fn3"/>
    <property type="match status" value="2"/>
</dbReference>
<dbReference type="PROSITE" id="PS50853">
    <property type="entry name" value="FN3"/>
    <property type="match status" value="1"/>
</dbReference>
<keyword evidence="2" id="KW-0732">Signal</keyword>